<name>A0A8T0IQX0_CERPU</name>
<dbReference type="AlphaFoldDB" id="A0A8T0IQX0"/>
<dbReference type="GO" id="GO:0046921">
    <property type="term" value="F:alpha-(1-&gt;6)-fucosyltransferase activity"/>
    <property type="evidence" value="ECO:0007669"/>
    <property type="project" value="TreeGrafter"/>
</dbReference>
<keyword evidence="2" id="KW-1185">Reference proteome</keyword>
<comment type="caution">
    <text evidence="1">The sequence shown here is derived from an EMBL/GenBank/DDBJ whole genome shotgun (WGS) entry which is preliminary data.</text>
</comment>
<accession>A0A8T0IQX0</accession>
<organism evidence="1 2">
    <name type="scientific">Ceratodon purpureus</name>
    <name type="common">Fire moss</name>
    <name type="synonym">Dicranum purpureum</name>
    <dbReference type="NCBI Taxonomy" id="3225"/>
    <lineage>
        <taxon>Eukaryota</taxon>
        <taxon>Viridiplantae</taxon>
        <taxon>Streptophyta</taxon>
        <taxon>Embryophyta</taxon>
        <taxon>Bryophyta</taxon>
        <taxon>Bryophytina</taxon>
        <taxon>Bryopsida</taxon>
        <taxon>Dicranidae</taxon>
        <taxon>Pseudoditrichales</taxon>
        <taxon>Ditrichaceae</taxon>
        <taxon>Ceratodon</taxon>
    </lineage>
</organism>
<dbReference type="Proteomes" id="UP000822688">
    <property type="component" value="Chromosome 2"/>
</dbReference>
<dbReference type="PANTHER" id="PTHR13132:SF29">
    <property type="entry name" value="ALPHA-(1,6)-FUCOSYLTRANSFERASE"/>
    <property type="match status" value="1"/>
</dbReference>
<gene>
    <name evidence="1" type="ORF">KC19_2G067000</name>
</gene>
<protein>
    <submittedName>
        <fullName evidence="1">Uncharacterized protein</fullName>
    </submittedName>
</protein>
<dbReference type="EMBL" id="CM026422">
    <property type="protein sequence ID" value="KAG0586134.1"/>
    <property type="molecule type" value="Genomic_DNA"/>
</dbReference>
<dbReference type="GO" id="GO:0006487">
    <property type="term" value="P:protein N-linked glycosylation"/>
    <property type="evidence" value="ECO:0007669"/>
    <property type="project" value="TreeGrafter"/>
</dbReference>
<sequence length="492" mass="56647">MALSTSRKLMLTKAIVFVVGGTFLLFLLQLYSSDQPMQMFSLQISPMQEQMELYSEEESVSEASPAFQGVLTRRVDFKGTNATLWDKTYPRQECNPRLFPTGHWTGLKFKTPDNSSQESTNHTGQQLYGSIAAQHAIWSHQHPKNCSDKKFIAYEALGPEHGIGTILHHLGVALQAAIDLDRILVLYPQPNYEWVNGWFCTDTSALDECYFEPLSSCTIADAFGDREPNLDNLWRYSELSLESYHCDESDPKFSERLLGTSLKEVMKTFDTPTITQHLRSETPHMFHTLLKAGNISENSFYWWRAQSIAYIVRPNARLLNELKNRRNYFYTLAPLEPGTISVHIPYSHHLKDQRTASNEAYLQSAESLVSRYPNDLQRRIFLTTEDPDAISFFSKLTNWNVSWTNVTRIPRNEEITDPNAVLNNFASRFGWDEEFINSFLNLDVALECDGFVGQLSSHWNRLIDELRSTVRCKYDRAFVDVVQGFNISNYFW</sequence>
<proteinExistence type="predicted"/>
<evidence type="ECO:0000313" key="2">
    <source>
        <dbReference type="Proteomes" id="UP000822688"/>
    </source>
</evidence>
<evidence type="ECO:0000313" key="1">
    <source>
        <dbReference type="EMBL" id="KAG0586134.1"/>
    </source>
</evidence>
<dbReference type="PANTHER" id="PTHR13132">
    <property type="entry name" value="ALPHA- 1,6 -FUCOSYLTRANSFERASE"/>
    <property type="match status" value="1"/>
</dbReference>
<reference evidence="1" key="1">
    <citation type="submission" date="2020-06" db="EMBL/GenBank/DDBJ databases">
        <title>WGS assembly of Ceratodon purpureus strain R40.</title>
        <authorList>
            <person name="Carey S.B."/>
            <person name="Jenkins J."/>
            <person name="Shu S."/>
            <person name="Lovell J.T."/>
            <person name="Sreedasyam A."/>
            <person name="Maumus F."/>
            <person name="Tiley G.P."/>
            <person name="Fernandez-Pozo N."/>
            <person name="Barry K."/>
            <person name="Chen C."/>
            <person name="Wang M."/>
            <person name="Lipzen A."/>
            <person name="Daum C."/>
            <person name="Saski C.A."/>
            <person name="Payton A.C."/>
            <person name="Mcbreen J.C."/>
            <person name="Conrad R.E."/>
            <person name="Kollar L.M."/>
            <person name="Olsson S."/>
            <person name="Huttunen S."/>
            <person name="Landis J.B."/>
            <person name="Wickett N.J."/>
            <person name="Johnson M.G."/>
            <person name="Rensing S.A."/>
            <person name="Grimwood J."/>
            <person name="Schmutz J."/>
            <person name="Mcdaniel S.F."/>
        </authorList>
    </citation>
    <scope>NUCLEOTIDE SEQUENCE</scope>
    <source>
        <strain evidence="1">R40</strain>
    </source>
</reference>